<name>A0AAV5K800_9ROSI</name>
<organism evidence="1 2">
    <name type="scientific">Rubroshorea leprosula</name>
    <dbReference type="NCBI Taxonomy" id="152421"/>
    <lineage>
        <taxon>Eukaryota</taxon>
        <taxon>Viridiplantae</taxon>
        <taxon>Streptophyta</taxon>
        <taxon>Embryophyta</taxon>
        <taxon>Tracheophyta</taxon>
        <taxon>Spermatophyta</taxon>
        <taxon>Magnoliopsida</taxon>
        <taxon>eudicotyledons</taxon>
        <taxon>Gunneridae</taxon>
        <taxon>Pentapetalae</taxon>
        <taxon>rosids</taxon>
        <taxon>malvids</taxon>
        <taxon>Malvales</taxon>
        <taxon>Dipterocarpaceae</taxon>
        <taxon>Rubroshorea</taxon>
    </lineage>
</organism>
<reference evidence="1 2" key="1">
    <citation type="journal article" date="2021" name="Commun. Biol.">
        <title>The genome of Shorea leprosula (Dipterocarpaceae) highlights the ecological relevance of drought in aseasonal tropical rainforests.</title>
        <authorList>
            <person name="Ng K.K.S."/>
            <person name="Kobayashi M.J."/>
            <person name="Fawcett J.A."/>
            <person name="Hatakeyama M."/>
            <person name="Paape T."/>
            <person name="Ng C.H."/>
            <person name="Ang C.C."/>
            <person name="Tnah L.H."/>
            <person name="Lee C.T."/>
            <person name="Nishiyama T."/>
            <person name="Sese J."/>
            <person name="O'Brien M.J."/>
            <person name="Copetti D."/>
            <person name="Mohd Noor M.I."/>
            <person name="Ong R.C."/>
            <person name="Putra M."/>
            <person name="Sireger I.Z."/>
            <person name="Indrioko S."/>
            <person name="Kosugi Y."/>
            <person name="Izuno A."/>
            <person name="Isagi Y."/>
            <person name="Lee S.L."/>
            <person name="Shimizu K.K."/>
        </authorList>
    </citation>
    <scope>NUCLEOTIDE SEQUENCE [LARGE SCALE GENOMIC DNA]</scope>
    <source>
        <strain evidence="1">214</strain>
    </source>
</reference>
<gene>
    <name evidence="1" type="ORF">SLEP1_g31386</name>
</gene>
<dbReference type="Proteomes" id="UP001054252">
    <property type="component" value="Unassembled WGS sequence"/>
</dbReference>
<dbReference type="AlphaFoldDB" id="A0AAV5K800"/>
<sequence length="35" mass="4120">MNQTSHMQVKDLTLKLVLHQIVMKVQGTYSTHVYF</sequence>
<dbReference type="EMBL" id="BPVZ01000057">
    <property type="protein sequence ID" value="GKV21403.1"/>
    <property type="molecule type" value="Genomic_DNA"/>
</dbReference>
<evidence type="ECO:0000313" key="1">
    <source>
        <dbReference type="EMBL" id="GKV21403.1"/>
    </source>
</evidence>
<protein>
    <submittedName>
        <fullName evidence="1">Uncharacterized protein</fullName>
    </submittedName>
</protein>
<keyword evidence="2" id="KW-1185">Reference proteome</keyword>
<evidence type="ECO:0000313" key="2">
    <source>
        <dbReference type="Proteomes" id="UP001054252"/>
    </source>
</evidence>
<comment type="caution">
    <text evidence="1">The sequence shown here is derived from an EMBL/GenBank/DDBJ whole genome shotgun (WGS) entry which is preliminary data.</text>
</comment>
<accession>A0AAV5K800</accession>
<proteinExistence type="predicted"/>